<evidence type="ECO:0000256" key="2">
    <source>
        <dbReference type="ARBA" id="ARBA00008138"/>
    </source>
</evidence>
<proteinExistence type="inferred from homology"/>
<dbReference type="Gene3D" id="3.40.50.150">
    <property type="entry name" value="Vaccinia Virus protein VP39"/>
    <property type="match status" value="1"/>
</dbReference>
<reference evidence="8 9" key="1">
    <citation type="submission" date="2017-04" db="EMBL/GenBank/DDBJ databases">
        <title>The new phylogeny of genus Mycobacterium.</title>
        <authorList>
            <person name="Tortoli E."/>
            <person name="Trovato A."/>
            <person name="Cirillo D.M."/>
        </authorList>
    </citation>
    <scope>NUCLEOTIDE SEQUENCE [LARGE SCALE GENOMIC DNA]</scope>
    <source>
        <strain evidence="8 9">KCTC 19819</strain>
    </source>
</reference>
<protein>
    <recommendedName>
        <fullName evidence="6">S-adenosyl-L-methionine-dependent methyltransferase</fullName>
        <ecNumber evidence="6">2.1.1.-</ecNumber>
    </recommendedName>
</protein>
<dbReference type="Pfam" id="PF04072">
    <property type="entry name" value="LCM"/>
    <property type="match status" value="1"/>
</dbReference>
<evidence type="ECO:0000256" key="6">
    <source>
        <dbReference type="RuleBase" id="RU362030"/>
    </source>
</evidence>
<keyword evidence="9" id="KW-1185">Reference proteome</keyword>
<dbReference type="InterPro" id="IPR011610">
    <property type="entry name" value="SAM_mthyl_Trfase_ML2640-like"/>
</dbReference>
<evidence type="ECO:0000256" key="5">
    <source>
        <dbReference type="ARBA" id="ARBA00022691"/>
    </source>
</evidence>
<evidence type="ECO:0000256" key="7">
    <source>
        <dbReference type="SAM" id="MobiDB-lite"/>
    </source>
</evidence>
<comment type="caution">
    <text evidence="8">The sequence shown here is derived from an EMBL/GenBank/DDBJ whole genome shotgun (WGS) entry which is preliminary data.</text>
</comment>
<dbReference type="GO" id="GO:0008168">
    <property type="term" value="F:methyltransferase activity"/>
    <property type="evidence" value="ECO:0007669"/>
    <property type="project" value="UniProtKB-UniRule"/>
</dbReference>
<gene>
    <name evidence="8" type="ORF">B8W67_01805</name>
</gene>
<feature type="compositionally biased region" description="Acidic residues" evidence="7">
    <location>
        <begin position="298"/>
        <end position="307"/>
    </location>
</feature>
<organism evidence="8 9">
    <name type="scientific">Mycolicibacillus koreensis</name>
    <dbReference type="NCBI Taxonomy" id="1069220"/>
    <lineage>
        <taxon>Bacteria</taxon>
        <taxon>Bacillati</taxon>
        <taxon>Actinomycetota</taxon>
        <taxon>Actinomycetes</taxon>
        <taxon>Mycobacteriales</taxon>
        <taxon>Mycobacteriaceae</taxon>
        <taxon>Mycolicibacillus</taxon>
    </lineage>
</organism>
<keyword evidence="5 6" id="KW-0949">S-adenosyl-L-methionine</keyword>
<dbReference type="EC" id="2.1.1.-" evidence="6"/>
<evidence type="ECO:0000313" key="8">
    <source>
        <dbReference type="EMBL" id="OSC35822.1"/>
    </source>
</evidence>
<dbReference type="OrthoDB" id="9806164at2"/>
<dbReference type="InterPro" id="IPR007213">
    <property type="entry name" value="Ppm1/Ppm2/Tcmp"/>
</dbReference>
<dbReference type="RefSeq" id="WP_085301996.1">
    <property type="nucleotide sequence ID" value="NZ_AP022594.1"/>
</dbReference>
<dbReference type="PANTHER" id="PTHR43619:SF2">
    <property type="entry name" value="S-ADENOSYL-L-METHIONINE-DEPENDENT METHYLTRANSFERASES SUPERFAMILY PROTEIN"/>
    <property type="match status" value="1"/>
</dbReference>
<dbReference type="AlphaFoldDB" id="A0A7I7SG67"/>
<keyword evidence="4" id="KW-0808">Transferase</keyword>
<dbReference type="Proteomes" id="UP000193577">
    <property type="component" value="Unassembled WGS sequence"/>
</dbReference>
<feature type="region of interest" description="Disordered" evidence="7">
    <location>
        <begin position="285"/>
        <end position="313"/>
    </location>
</feature>
<evidence type="ECO:0000313" key="9">
    <source>
        <dbReference type="Proteomes" id="UP000193577"/>
    </source>
</evidence>
<dbReference type="InterPro" id="IPR029063">
    <property type="entry name" value="SAM-dependent_MTases_sf"/>
</dbReference>
<dbReference type="SUPFAM" id="SSF53335">
    <property type="entry name" value="S-adenosyl-L-methionine-dependent methyltransferases"/>
    <property type="match status" value="1"/>
</dbReference>
<accession>A0A7I7SG67</accession>
<dbReference type="EMBL" id="NCXO01000002">
    <property type="protein sequence ID" value="OSC35822.1"/>
    <property type="molecule type" value="Genomic_DNA"/>
</dbReference>
<dbReference type="GO" id="GO:0032259">
    <property type="term" value="P:methylation"/>
    <property type="evidence" value="ECO:0007669"/>
    <property type="project" value="UniProtKB-KW"/>
</dbReference>
<dbReference type="FunFam" id="3.40.50.150:FF:000152">
    <property type="entry name" value="S-adenosyl-L-methionine-dependent methyltransferase"/>
    <property type="match status" value="1"/>
</dbReference>
<sequence>MARTDNDSWDLASSVGITATAVAAARAVASDEPDAIIDDPFAAPLVRAVGVEVFTRLVDGELTAADLDADGTGTGADQRRMTAMMAVRTRYFDDFFTAAADAGIRQAVILASGLDSRAYRLAWPAGTTVYEIDQPAVIEFKTRTLADLGAEPTATRHAVAVDLRDDWAAALRTAGFDPTAPTAWSAEGLLGYLPADAQDRLLDTITALSAPGSRLATENTPAPGPDRQEKMLQRMRVTAQGWRRHGLDLDPDGLFFPGERTEAAVYLNEHGWQVQSRAVTDLLAEHGFPPLGDSGGDSGEDPGEDPAGDPGFLDLHFITATL</sequence>
<comment type="function">
    <text evidence="1 6">Exhibits S-adenosyl-L-methionine-dependent methyltransferase activity.</text>
</comment>
<dbReference type="PANTHER" id="PTHR43619">
    <property type="entry name" value="S-ADENOSYL-L-METHIONINE-DEPENDENT METHYLTRANSFERASE YKTD-RELATED"/>
    <property type="match status" value="1"/>
</dbReference>
<evidence type="ECO:0000256" key="3">
    <source>
        <dbReference type="ARBA" id="ARBA00022603"/>
    </source>
</evidence>
<name>A0A7I7SG67_9MYCO</name>
<evidence type="ECO:0000256" key="4">
    <source>
        <dbReference type="ARBA" id="ARBA00022679"/>
    </source>
</evidence>
<dbReference type="NCBIfam" id="TIGR00027">
    <property type="entry name" value="mthyl_TIGR00027"/>
    <property type="match status" value="1"/>
</dbReference>
<keyword evidence="3 6" id="KW-0489">Methyltransferase</keyword>
<evidence type="ECO:0000256" key="1">
    <source>
        <dbReference type="ARBA" id="ARBA00003907"/>
    </source>
</evidence>
<comment type="similarity">
    <text evidence="2 6">Belongs to the UPF0677 family.</text>
</comment>